<dbReference type="Proteomes" id="UP001365405">
    <property type="component" value="Unassembled WGS sequence"/>
</dbReference>
<proteinExistence type="inferred from homology"/>
<evidence type="ECO:0000256" key="2">
    <source>
        <dbReference type="ARBA" id="ARBA00008787"/>
    </source>
</evidence>
<comment type="subcellular location">
    <subcellularLocation>
        <location evidence="1 6">Cytoplasm</location>
        <location evidence="1 6">Cytosol</location>
    </subcellularLocation>
</comment>
<keyword evidence="7" id="KW-0966">Cell projection</keyword>
<gene>
    <name evidence="7" type="primary">fliS</name>
    <name evidence="7" type="ORF">AACH10_01640</name>
</gene>
<protein>
    <recommendedName>
        <fullName evidence="6">Flagellar secretion chaperone FliS</fullName>
    </recommendedName>
</protein>
<comment type="similarity">
    <text evidence="2 6">Belongs to the FliS family.</text>
</comment>
<sequence length="144" mass="15434">MYSVSSAASPRIRHLAGAYHHVGVQTMVASASPHQLVAMLFDGFIVALNRARGAIRNGDTALKGESIGHAVRIVDEGLRSALNLKDGGKLAQDLSDLYGYICVRLTQANLRSDEAALEECLTLIQPLREAWAAIADQVQPGPRS</sequence>
<reference evidence="7 8" key="1">
    <citation type="submission" date="2024-04" db="EMBL/GenBank/DDBJ databases">
        <title>Novel species of the genus Ideonella isolated from streams.</title>
        <authorList>
            <person name="Lu H."/>
        </authorList>
    </citation>
    <scope>NUCLEOTIDE SEQUENCE [LARGE SCALE GENOMIC DNA]</scope>
    <source>
        <strain evidence="7 8">DXS22W</strain>
    </source>
</reference>
<dbReference type="SUPFAM" id="SSF101116">
    <property type="entry name" value="Flagellar export chaperone FliS"/>
    <property type="match status" value="1"/>
</dbReference>
<evidence type="ECO:0000256" key="6">
    <source>
        <dbReference type="PIRNR" id="PIRNR039090"/>
    </source>
</evidence>
<keyword evidence="7" id="KW-0282">Flagellum</keyword>
<dbReference type="InterPro" id="IPR036584">
    <property type="entry name" value="FliS_sf"/>
</dbReference>
<keyword evidence="8" id="KW-1185">Reference proteome</keyword>
<comment type="caution">
    <text evidence="7">The sequence shown here is derived from an EMBL/GenBank/DDBJ whole genome shotgun (WGS) entry which is preliminary data.</text>
</comment>
<evidence type="ECO:0000256" key="1">
    <source>
        <dbReference type="ARBA" id="ARBA00004514"/>
    </source>
</evidence>
<evidence type="ECO:0000313" key="7">
    <source>
        <dbReference type="EMBL" id="MEK8048935.1"/>
    </source>
</evidence>
<keyword evidence="5" id="KW-0143">Chaperone</keyword>
<keyword evidence="4 6" id="KW-1005">Bacterial flagellum biogenesis</keyword>
<name>A0ABU9CCK7_9BURK</name>
<dbReference type="PIRSF" id="PIRSF039090">
    <property type="entry name" value="Flis"/>
    <property type="match status" value="1"/>
</dbReference>
<accession>A0ABU9CCK7</accession>
<dbReference type="PANTHER" id="PTHR34773:SF1">
    <property type="entry name" value="FLAGELLAR SECRETION CHAPERONE FLIS"/>
    <property type="match status" value="1"/>
</dbReference>
<evidence type="ECO:0000256" key="5">
    <source>
        <dbReference type="ARBA" id="ARBA00023186"/>
    </source>
</evidence>
<dbReference type="CDD" id="cd16098">
    <property type="entry name" value="FliS"/>
    <property type="match status" value="1"/>
</dbReference>
<dbReference type="InterPro" id="IPR003713">
    <property type="entry name" value="FliS"/>
</dbReference>
<organism evidence="7 8">
    <name type="scientific">Pseudaquabacterium inlustre</name>
    <dbReference type="NCBI Taxonomy" id="2984192"/>
    <lineage>
        <taxon>Bacteria</taxon>
        <taxon>Pseudomonadati</taxon>
        <taxon>Pseudomonadota</taxon>
        <taxon>Betaproteobacteria</taxon>
        <taxon>Burkholderiales</taxon>
        <taxon>Sphaerotilaceae</taxon>
        <taxon>Pseudaquabacterium</taxon>
    </lineage>
</organism>
<evidence type="ECO:0000313" key="8">
    <source>
        <dbReference type="Proteomes" id="UP001365405"/>
    </source>
</evidence>
<keyword evidence="3 6" id="KW-0963">Cytoplasm</keyword>
<keyword evidence="7" id="KW-0969">Cilium</keyword>
<dbReference type="RefSeq" id="WP_341408609.1">
    <property type="nucleotide sequence ID" value="NZ_JBBUTH010000001.1"/>
</dbReference>
<evidence type="ECO:0000256" key="4">
    <source>
        <dbReference type="ARBA" id="ARBA00022795"/>
    </source>
</evidence>
<evidence type="ECO:0000256" key="3">
    <source>
        <dbReference type="ARBA" id="ARBA00022490"/>
    </source>
</evidence>
<dbReference type="Pfam" id="PF02561">
    <property type="entry name" value="FliS"/>
    <property type="match status" value="1"/>
</dbReference>
<dbReference type="Gene3D" id="1.20.120.340">
    <property type="entry name" value="Flagellar protein FliS"/>
    <property type="match status" value="1"/>
</dbReference>
<dbReference type="EMBL" id="JBBUTH010000001">
    <property type="protein sequence ID" value="MEK8048935.1"/>
    <property type="molecule type" value="Genomic_DNA"/>
</dbReference>
<dbReference type="NCBIfam" id="TIGR00208">
    <property type="entry name" value="fliS"/>
    <property type="match status" value="1"/>
</dbReference>
<dbReference type="PANTHER" id="PTHR34773">
    <property type="entry name" value="FLAGELLAR SECRETION CHAPERONE FLIS"/>
    <property type="match status" value="1"/>
</dbReference>